<evidence type="ECO:0000313" key="3">
    <source>
        <dbReference type="EMBL" id="ETW04483.1"/>
    </source>
</evidence>
<dbReference type="RefSeq" id="XP_008867439.1">
    <property type="nucleotide sequence ID" value="XM_008869217.1"/>
</dbReference>
<evidence type="ECO:0000256" key="1">
    <source>
        <dbReference type="SAM" id="MobiDB-lite"/>
    </source>
</evidence>
<dbReference type="Gene3D" id="1.10.239.10">
    <property type="entry name" value="Elicitin domain"/>
    <property type="match status" value="1"/>
</dbReference>
<name>A0A024UFU3_9STRA</name>
<sequence length="196" mass="19879">MKSFTVGLVVATSAALVSADSSCTLAIGKAVSPLFTSADAKACAKAIGGTDMTAVFTTTTSSSDQAKLLASADCEKWYNSIATAIKGVSPPCTYIVNDSPVYSTDKFSWTFKEFLVKNNEAGENNAKSTPAPTTTAKLTPQPTNATNATTTKSPDIVTTPAATTKAVSTSTPSVTSAATSSGAALAALTVALYLVN</sequence>
<proteinExistence type="predicted"/>
<dbReference type="VEuPathDB" id="FungiDB:H310_04747"/>
<evidence type="ECO:0008006" key="4">
    <source>
        <dbReference type="Google" id="ProtNLM"/>
    </source>
</evidence>
<feature type="region of interest" description="Disordered" evidence="1">
    <location>
        <begin position="122"/>
        <end position="154"/>
    </location>
</feature>
<reference evidence="3" key="1">
    <citation type="submission" date="2013-12" db="EMBL/GenBank/DDBJ databases">
        <title>The Genome Sequence of Aphanomyces invadans NJM9701.</title>
        <authorList>
            <consortium name="The Broad Institute Genomics Platform"/>
            <person name="Russ C."/>
            <person name="Tyler B."/>
            <person name="van West P."/>
            <person name="Dieguez-Uribeondo J."/>
            <person name="Young S.K."/>
            <person name="Zeng Q."/>
            <person name="Gargeya S."/>
            <person name="Fitzgerald M."/>
            <person name="Abouelleil A."/>
            <person name="Alvarado L."/>
            <person name="Chapman S.B."/>
            <person name="Gainer-Dewar J."/>
            <person name="Goldberg J."/>
            <person name="Griggs A."/>
            <person name="Gujja S."/>
            <person name="Hansen M."/>
            <person name="Howarth C."/>
            <person name="Imamovic A."/>
            <person name="Ireland A."/>
            <person name="Larimer J."/>
            <person name="McCowan C."/>
            <person name="Murphy C."/>
            <person name="Pearson M."/>
            <person name="Poon T.W."/>
            <person name="Priest M."/>
            <person name="Roberts A."/>
            <person name="Saif S."/>
            <person name="Shea T."/>
            <person name="Sykes S."/>
            <person name="Wortman J."/>
            <person name="Nusbaum C."/>
            <person name="Birren B."/>
        </authorList>
    </citation>
    <scope>NUCLEOTIDE SEQUENCE [LARGE SCALE GENOMIC DNA]</scope>
    <source>
        <strain evidence="3">NJM9701</strain>
    </source>
</reference>
<protein>
    <recommendedName>
        <fullName evidence="4">Secreted protein</fullName>
    </recommendedName>
</protein>
<feature type="signal peptide" evidence="2">
    <location>
        <begin position="1"/>
        <end position="19"/>
    </location>
</feature>
<dbReference type="OrthoDB" id="78642at2759"/>
<evidence type="ECO:0000256" key="2">
    <source>
        <dbReference type="SAM" id="SignalP"/>
    </source>
</evidence>
<organism evidence="3">
    <name type="scientific">Aphanomyces invadans</name>
    <dbReference type="NCBI Taxonomy" id="157072"/>
    <lineage>
        <taxon>Eukaryota</taxon>
        <taxon>Sar</taxon>
        <taxon>Stramenopiles</taxon>
        <taxon>Oomycota</taxon>
        <taxon>Saprolegniomycetes</taxon>
        <taxon>Saprolegniales</taxon>
        <taxon>Verrucalvaceae</taxon>
        <taxon>Aphanomyces</taxon>
    </lineage>
</organism>
<dbReference type="GO" id="GO:0005576">
    <property type="term" value="C:extracellular region"/>
    <property type="evidence" value="ECO:0007669"/>
    <property type="project" value="InterPro"/>
</dbReference>
<dbReference type="AlphaFoldDB" id="A0A024UFU3"/>
<dbReference type="EMBL" id="KI913958">
    <property type="protein sequence ID" value="ETW04483.1"/>
    <property type="molecule type" value="Genomic_DNA"/>
</dbReference>
<feature type="chain" id="PRO_5001535351" description="Secreted protein" evidence="2">
    <location>
        <begin position="20"/>
        <end position="196"/>
    </location>
</feature>
<accession>A0A024UFU3</accession>
<dbReference type="InterPro" id="IPR036470">
    <property type="entry name" value="Elicitin_sf"/>
</dbReference>
<feature type="compositionally biased region" description="Low complexity" evidence="1">
    <location>
        <begin position="129"/>
        <end position="154"/>
    </location>
</feature>
<dbReference type="GeneID" id="20081797"/>
<gene>
    <name evidence="3" type="ORF">H310_04747</name>
</gene>
<keyword evidence="2" id="KW-0732">Signal</keyword>